<reference evidence="3" key="1">
    <citation type="submission" date="2016-06" db="UniProtKB">
        <authorList>
            <consortium name="WormBaseParasite"/>
        </authorList>
    </citation>
    <scope>IDENTIFICATION</scope>
</reference>
<evidence type="ECO:0000313" key="3">
    <source>
        <dbReference type="WBParaSite" id="SSLN_0001177301-mRNA-1"/>
    </source>
</evidence>
<sequence length="107" mass="12331">MLHSEPHLGEDEAVICPTIGIADHLDYQHVLSISPPDKNIDQELPARQRRVHPRCLLPRRKVEEGVGQQEAVFCTRSQKKEAVIITATETEWTQHYLQQRCPSRRGR</sequence>
<reference evidence="1 2" key="2">
    <citation type="submission" date="2018-11" db="EMBL/GenBank/DDBJ databases">
        <authorList>
            <consortium name="Pathogen Informatics"/>
        </authorList>
    </citation>
    <scope>NUCLEOTIDE SEQUENCE [LARGE SCALE GENOMIC DNA]</scope>
    <source>
        <strain evidence="1 2">NST_G2</strain>
    </source>
</reference>
<proteinExistence type="predicted"/>
<gene>
    <name evidence="1" type="ORF">SSLN_LOCUS11337</name>
</gene>
<protein>
    <submittedName>
        <fullName evidence="1 3">Uncharacterized protein</fullName>
    </submittedName>
</protein>
<dbReference type="WBParaSite" id="SSLN_0001177301-mRNA-1">
    <property type="protein sequence ID" value="SSLN_0001177301-mRNA-1"/>
    <property type="gene ID" value="SSLN_0001177301"/>
</dbReference>
<name>A0A183T4D9_SCHSO</name>
<dbReference type="AlphaFoldDB" id="A0A183T4D9"/>
<organism evidence="3">
    <name type="scientific">Schistocephalus solidus</name>
    <name type="common">Tapeworm</name>
    <dbReference type="NCBI Taxonomy" id="70667"/>
    <lineage>
        <taxon>Eukaryota</taxon>
        <taxon>Metazoa</taxon>
        <taxon>Spiralia</taxon>
        <taxon>Lophotrochozoa</taxon>
        <taxon>Platyhelminthes</taxon>
        <taxon>Cestoda</taxon>
        <taxon>Eucestoda</taxon>
        <taxon>Diphyllobothriidea</taxon>
        <taxon>Diphyllobothriidae</taxon>
        <taxon>Schistocephalus</taxon>
    </lineage>
</organism>
<evidence type="ECO:0000313" key="1">
    <source>
        <dbReference type="EMBL" id="VDL97722.1"/>
    </source>
</evidence>
<evidence type="ECO:0000313" key="2">
    <source>
        <dbReference type="Proteomes" id="UP000275846"/>
    </source>
</evidence>
<dbReference type="Proteomes" id="UP000275846">
    <property type="component" value="Unassembled WGS sequence"/>
</dbReference>
<accession>A0A183T4D9</accession>
<dbReference type="EMBL" id="UYSU01036456">
    <property type="protein sequence ID" value="VDL97722.1"/>
    <property type="molecule type" value="Genomic_DNA"/>
</dbReference>
<dbReference type="OrthoDB" id="364224at2759"/>
<keyword evidence="2" id="KW-1185">Reference proteome</keyword>